<accession>A0ABU4GT61</accession>
<feature type="domain" description="GNAT-like C-terminal" evidence="2">
    <location>
        <begin position="128"/>
        <end position="266"/>
    </location>
</feature>
<dbReference type="RefSeq" id="WP_318066981.1">
    <property type="nucleotide sequence ID" value="NZ_JAWONS010000329.1"/>
</dbReference>
<evidence type="ECO:0000313" key="4">
    <source>
        <dbReference type="Proteomes" id="UP001276854"/>
    </source>
</evidence>
<proteinExistence type="predicted"/>
<evidence type="ECO:0000259" key="2">
    <source>
        <dbReference type="Pfam" id="PF18164"/>
    </source>
</evidence>
<comment type="caution">
    <text evidence="3">The sequence shown here is derived from an EMBL/GenBank/DDBJ whole genome shotgun (WGS) entry which is preliminary data.</text>
</comment>
<gene>
    <name evidence="3" type="ORF">RZO55_24925</name>
</gene>
<evidence type="ECO:0000313" key="3">
    <source>
        <dbReference type="EMBL" id="MDW2800819.1"/>
    </source>
</evidence>
<dbReference type="EMBL" id="JAWONS010000329">
    <property type="protein sequence ID" value="MDW2800819.1"/>
    <property type="molecule type" value="Genomic_DNA"/>
</dbReference>
<dbReference type="Proteomes" id="UP001276854">
    <property type="component" value="Unassembled WGS sequence"/>
</dbReference>
<name>A0ABU4GT61_9CLOT</name>
<sequence>MKLIELCSMIEIQNEVQEKLIDVEKEIDFNAIKQVTEQMKHKEYWESGLEELNKMLSPDEDGFKILTCQLHCVCDIYDEYLKLGISKNIFIDTMKFFPRFLQDYKDRNGNYRYVWSWWAVRQISMVEYRIGVLEYEMRVENDKHLIDIHIPADADMEISNLRKSYLDALGFFEKYYPDFSGADMVCSSWLLAPSLKNVLPEKSRILEFQKAFDIQAMDEDSRGFMDWVYGSRDIPLEELPENTSLQRRLKPFLRNNGKIEWTTGRLVSNPFCES</sequence>
<protein>
    <submittedName>
        <fullName evidence="3">Acyltransferase domain-containing protein</fullName>
    </submittedName>
</protein>
<dbReference type="Gene3D" id="3.40.630.120">
    <property type="match status" value="1"/>
</dbReference>
<dbReference type="InterPro" id="IPR041644">
    <property type="entry name" value="GNAT_C"/>
</dbReference>
<dbReference type="Pfam" id="PF18082">
    <property type="entry name" value="NAT_N"/>
    <property type="match status" value="1"/>
</dbReference>
<organism evidence="3 4">
    <name type="scientific">Clostridium boliviensis</name>
    <dbReference type="NCBI Taxonomy" id="318465"/>
    <lineage>
        <taxon>Bacteria</taxon>
        <taxon>Bacillati</taxon>
        <taxon>Bacillota</taxon>
        <taxon>Clostridia</taxon>
        <taxon>Eubacteriales</taxon>
        <taxon>Clostridiaceae</taxon>
        <taxon>Clostridium</taxon>
    </lineage>
</organism>
<evidence type="ECO:0000259" key="1">
    <source>
        <dbReference type="Pfam" id="PF18082"/>
    </source>
</evidence>
<feature type="domain" description="N-acyltransferase N-terminal" evidence="1">
    <location>
        <begin position="1"/>
        <end position="125"/>
    </location>
</feature>
<keyword evidence="4" id="KW-1185">Reference proteome</keyword>
<dbReference type="InterPro" id="IPR041273">
    <property type="entry name" value="NAT_N"/>
</dbReference>
<keyword evidence="3" id="KW-0012">Acyltransferase</keyword>
<dbReference type="Pfam" id="PF18164">
    <property type="entry name" value="GNAT_C"/>
    <property type="match status" value="1"/>
</dbReference>
<keyword evidence="3" id="KW-0808">Transferase</keyword>
<dbReference type="GO" id="GO:0016746">
    <property type="term" value="F:acyltransferase activity"/>
    <property type="evidence" value="ECO:0007669"/>
    <property type="project" value="UniProtKB-KW"/>
</dbReference>
<reference evidence="3 4" key="1">
    <citation type="submission" date="2023-10" db="EMBL/GenBank/DDBJ databases">
        <title>A novel Glycoside Hydrolase 43-Like Enzyme from Clostrdium boliviensis is an Endo-xylanase, and a Candidate for Xylooligosaccharides Production from Different Xylan Substrates.</title>
        <authorList>
            <person name="Alvarez M.T."/>
            <person name="Rocabado-Villegas L.R."/>
            <person name="Salas-Veizaga D.M."/>
            <person name="Linares-Pasten J.A."/>
            <person name="Gudmundsdottir E.E."/>
            <person name="Hreggvidsson G.O."/>
            <person name="Adlercreutz P."/>
            <person name="Nordberg Karlsson E."/>
        </authorList>
    </citation>
    <scope>NUCLEOTIDE SEQUENCE [LARGE SCALE GENOMIC DNA]</scope>
    <source>
        <strain evidence="3 4">E-1</strain>
    </source>
</reference>